<dbReference type="Proteomes" id="UP000094527">
    <property type="component" value="Unassembled WGS sequence"/>
</dbReference>
<feature type="region of interest" description="Disordered" evidence="1">
    <location>
        <begin position="236"/>
        <end position="274"/>
    </location>
</feature>
<proteinExistence type="predicted"/>
<reference evidence="3 4" key="1">
    <citation type="journal article" date="2016" name="Genome Biol. Evol.">
        <title>Gene Family Evolution Reflects Adaptation to Soil Environmental Stressors in the Genome of the Collembolan Orchesella cincta.</title>
        <authorList>
            <person name="Faddeeva-Vakhrusheva A."/>
            <person name="Derks M.F."/>
            <person name="Anvar S.Y."/>
            <person name="Agamennone V."/>
            <person name="Suring W."/>
            <person name="Smit S."/>
            <person name="van Straalen N.M."/>
            <person name="Roelofs D."/>
        </authorList>
    </citation>
    <scope>NUCLEOTIDE SEQUENCE [LARGE SCALE GENOMIC DNA]</scope>
    <source>
        <tissue evidence="3">Mixed pool</tissue>
    </source>
</reference>
<sequence>MMRRKQKKPEQVLNVREARNEDVVPAPETGNKGRKRKRSPTPSLTDVIVQSTGNSKRTTRSSMKQTIAILEQESEISCNDSATAIIVNPEPQPNLLTSPQKDEEAVAIPILEPTPALSTPPNLEQPLNDADEKPTYNTGDKVLCHFQNLLYDAIILNIHPISDYRKLENCDIEKTFRSKPRDNNEKFGIQENTADDFGYFIHYCQLEFRLDEWVRSDCFVPITENTKAQQRELKKLAAKNKNKPKKSVGRKRRKSTTLTKKLAPSINGDAQEPDELESLNQVTHEDVGIMLDVGSCIEKSVPSSIEEVPEPGELLETLNQLPLPHDDVGIMLDVGSFIEKSVPLSIKEVPETGELETFNQVSNEDVGIMQDVGSFIENSAVPSSNEQAPEPGELLETFNPASHEYDGIILEFVGPIERPTISEAVKDLAESMLGSHSDKITVEAYTMKLLMFYDYFCRSLISDDMKQNVLAAMDVKKTNNYSDVVHFSGLVKFLKWIANGKVEDWKLYYRKDLLVDELNEIRQIFEVFKDLFDETMAYFNITQKYTLPIIGLKEIKTEPPSEF</sequence>
<keyword evidence="4" id="KW-1185">Reference proteome</keyword>
<evidence type="ECO:0000256" key="1">
    <source>
        <dbReference type="SAM" id="MobiDB-lite"/>
    </source>
</evidence>
<comment type="caution">
    <text evidence="3">The sequence shown here is derived from an EMBL/GenBank/DDBJ whole genome shotgun (WGS) entry which is preliminary data.</text>
</comment>
<dbReference type="GO" id="GO:0005694">
    <property type="term" value="C:chromosome"/>
    <property type="evidence" value="ECO:0007669"/>
    <property type="project" value="UniProtKB-ARBA"/>
</dbReference>
<organism evidence="3 4">
    <name type="scientific">Orchesella cincta</name>
    <name type="common">Springtail</name>
    <name type="synonym">Podura cincta</name>
    <dbReference type="NCBI Taxonomy" id="48709"/>
    <lineage>
        <taxon>Eukaryota</taxon>
        <taxon>Metazoa</taxon>
        <taxon>Ecdysozoa</taxon>
        <taxon>Arthropoda</taxon>
        <taxon>Hexapoda</taxon>
        <taxon>Collembola</taxon>
        <taxon>Entomobryomorpha</taxon>
        <taxon>Entomobryoidea</taxon>
        <taxon>Orchesellidae</taxon>
        <taxon>Orchesellinae</taxon>
        <taxon>Orchesella</taxon>
    </lineage>
</organism>
<dbReference type="Gene3D" id="2.30.30.140">
    <property type="match status" value="1"/>
</dbReference>
<dbReference type="EMBL" id="LJIJ01006506">
    <property type="protein sequence ID" value="ODM86998.1"/>
    <property type="molecule type" value="Genomic_DNA"/>
</dbReference>
<evidence type="ECO:0000259" key="2">
    <source>
        <dbReference type="Pfam" id="PF11717"/>
    </source>
</evidence>
<evidence type="ECO:0000313" key="4">
    <source>
        <dbReference type="Proteomes" id="UP000094527"/>
    </source>
</evidence>
<feature type="compositionally biased region" description="Polar residues" evidence="1">
    <location>
        <begin position="40"/>
        <end position="62"/>
    </location>
</feature>
<name>A0A1D2M202_ORCCI</name>
<dbReference type="InterPro" id="IPR016197">
    <property type="entry name" value="Chromo-like_dom_sf"/>
</dbReference>
<evidence type="ECO:0000313" key="3">
    <source>
        <dbReference type="EMBL" id="ODM86998.1"/>
    </source>
</evidence>
<gene>
    <name evidence="3" type="ORF">Ocin01_19684</name>
</gene>
<protein>
    <submittedName>
        <fullName evidence="3">Chromatin modification-related protein EAF3</fullName>
    </submittedName>
</protein>
<dbReference type="Pfam" id="PF11717">
    <property type="entry name" value="Tudor-knot"/>
    <property type="match status" value="1"/>
</dbReference>
<dbReference type="SUPFAM" id="SSF54160">
    <property type="entry name" value="Chromo domain-like"/>
    <property type="match status" value="1"/>
</dbReference>
<feature type="compositionally biased region" description="Basic residues" evidence="1">
    <location>
        <begin position="236"/>
        <end position="255"/>
    </location>
</feature>
<accession>A0A1D2M202</accession>
<dbReference type="InterPro" id="IPR025995">
    <property type="entry name" value="Tudor-knot"/>
</dbReference>
<dbReference type="AlphaFoldDB" id="A0A1D2M202"/>
<feature type="domain" description="Tudor-knot" evidence="2">
    <location>
        <begin position="138"/>
        <end position="216"/>
    </location>
</feature>
<feature type="region of interest" description="Disordered" evidence="1">
    <location>
        <begin position="1"/>
        <end position="62"/>
    </location>
</feature>